<keyword evidence="1" id="KW-1133">Transmembrane helix</keyword>
<keyword evidence="1" id="KW-0812">Transmembrane</keyword>
<reference evidence="2" key="1">
    <citation type="journal article" date="2018" name="PLoS Negl. Trop. Dis.">
        <title>Sialome diversity of ticks revealed by RNAseq of single tick salivary glands.</title>
        <authorList>
            <person name="Perner J."/>
            <person name="Kropackova S."/>
            <person name="Kopacek P."/>
            <person name="Ribeiro J.M."/>
        </authorList>
    </citation>
    <scope>NUCLEOTIDE SEQUENCE</scope>
    <source>
        <strain evidence="2">Siblings of single egg batch collected in Ceske Budejovice</strain>
        <tissue evidence="2">Salivary glands</tissue>
    </source>
</reference>
<dbReference type="AlphaFoldDB" id="A0A147BVJ5"/>
<organism evidence="2">
    <name type="scientific">Ixodes ricinus</name>
    <name type="common">Common tick</name>
    <name type="synonym">Acarus ricinus</name>
    <dbReference type="NCBI Taxonomy" id="34613"/>
    <lineage>
        <taxon>Eukaryota</taxon>
        <taxon>Metazoa</taxon>
        <taxon>Ecdysozoa</taxon>
        <taxon>Arthropoda</taxon>
        <taxon>Chelicerata</taxon>
        <taxon>Arachnida</taxon>
        <taxon>Acari</taxon>
        <taxon>Parasitiformes</taxon>
        <taxon>Ixodida</taxon>
        <taxon>Ixodoidea</taxon>
        <taxon>Ixodidae</taxon>
        <taxon>Ixodinae</taxon>
        <taxon>Ixodes</taxon>
    </lineage>
</organism>
<feature type="transmembrane region" description="Helical" evidence="1">
    <location>
        <begin position="6"/>
        <end position="26"/>
    </location>
</feature>
<sequence length="89" mass="10388">MLYMVFVIFGLHKSVLALLLLLLLFFPVPRCVCVLLILIFSFYALLFKCAFHLVAWSHTQAHYAFVGQHFILYFQCEINIIIIIIIIII</sequence>
<feature type="transmembrane region" description="Helical" evidence="1">
    <location>
        <begin position="70"/>
        <end position="88"/>
    </location>
</feature>
<evidence type="ECO:0000313" key="2">
    <source>
        <dbReference type="EMBL" id="JAR94740.1"/>
    </source>
</evidence>
<protein>
    <submittedName>
        <fullName evidence="2">Uncharacterized protein</fullName>
    </submittedName>
</protein>
<proteinExistence type="predicted"/>
<accession>A0A147BVJ5</accession>
<feature type="transmembrane region" description="Helical" evidence="1">
    <location>
        <begin position="33"/>
        <end position="58"/>
    </location>
</feature>
<evidence type="ECO:0000256" key="1">
    <source>
        <dbReference type="SAM" id="Phobius"/>
    </source>
</evidence>
<feature type="non-terminal residue" evidence="2">
    <location>
        <position position="89"/>
    </location>
</feature>
<name>A0A147BVJ5_IXORI</name>
<dbReference type="EMBL" id="GEGO01000664">
    <property type="protein sequence ID" value="JAR94740.1"/>
    <property type="molecule type" value="Transcribed_RNA"/>
</dbReference>
<keyword evidence="1" id="KW-0472">Membrane</keyword>